<evidence type="ECO:0000313" key="1">
    <source>
        <dbReference type="EMBL" id="MCX7569941.1"/>
    </source>
</evidence>
<dbReference type="EMBL" id="JAPMLT010000003">
    <property type="protein sequence ID" value="MCX7569941.1"/>
    <property type="molecule type" value="Genomic_DNA"/>
</dbReference>
<accession>A0ABT3WZ74</accession>
<comment type="caution">
    <text evidence="1">The sequence shown here is derived from an EMBL/GenBank/DDBJ whole genome shotgun (WGS) entry which is preliminary data.</text>
</comment>
<dbReference type="RefSeq" id="WP_267151189.1">
    <property type="nucleotide sequence ID" value="NZ_JAPMLT010000003.1"/>
</dbReference>
<keyword evidence="2" id="KW-1185">Reference proteome</keyword>
<gene>
    <name evidence="1" type="ORF">OS242_08180</name>
</gene>
<name>A0ABT3WZ74_9BACL</name>
<dbReference type="Proteomes" id="UP001208017">
    <property type="component" value="Unassembled WGS sequence"/>
</dbReference>
<sequence length="83" mass="9430">MDNERGNVSASVDEFCQQIWDRYENKPDIIPAEVTINNVGTGIVARVDEDGLYFEANGEEFDMEEFFMENNLASDTLGFQSLQ</sequence>
<reference evidence="1 2" key="1">
    <citation type="submission" date="2022-11" db="EMBL/GenBank/DDBJ databases">
        <title>Study of microbial diversity in lake waters.</title>
        <authorList>
            <person name="Zhang J."/>
        </authorList>
    </citation>
    <scope>NUCLEOTIDE SEQUENCE [LARGE SCALE GENOMIC DNA]</scope>
    <source>
        <strain evidence="1 2">DT12</strain>
    </source>
</reference>
<evidence type="ECO:0000313" key="2">
    <source>
        <dbReference type="Proteomes" id="UP001208017"/>
    </source>
</evidence>
<organism evidence="1 2">
    <name type="scientific">Tumebacillus lacus</name>
    <dbReference type="NCBI Taxonomy" id="2995335"/>
    <lineage>
        <taxon>Bacteria</taxon>
        <taxon>Bacillati</taxon>
        <taxon>Bacillota</taxon>
        <taxon>Bacilli</taxon>
        <taxon>Bacillales</taxon>
        <taxon>Alicyclobacillaceae</taxon>
        <taxon>Tumebacillus</taxon>
    </lineage>
</organism>
<proteinExistence type="predicted"/>
<protein>
    <submittedName>
        <fullName evidence="1">Uncharacterized protein</fullName>
    </submittedName>
</protein>